<organism evidence="2 3">
    <name type="scientific">Aeropyrum pernix</name>
    <dbReference type="NCBI Taxonomy" id="56636"/>
    <lineage>
        <taxon>Archaea</taxon>
        <taxon>Thermoproteota</taxon>
        <taxon>Thermoprotei</taxon>
        <taxon>Desulfurococcales</taxon>
        <taxon>Desulfurococcaceae</taxon>
        <taxon>Aeropyrum</taxon>
    </lineage>
</organism>
<dbReference type="InterPro" id="IPR029044">
    <property type="entry name" value="Nucleotide-diphossugar_trans"/>
</dbReference>
<dbReference type="AlphaFoldDB" id="A0A401HAM8"/>
<dbReference type="GO" id="GO:0016779">
    <property type="term" value="F:nucleotidyltransferase activity"/>
    <property type="evidence" value="ECO:0007669"/>
    <property type="project" value="UniProtKB-ARBA"/>
</dbReference>
<sequence length="230" mass="25039">MEGLDTLLALSAAGLLRPRSGIYAVVLAAGMSSRMGFNKLLAPLCGKRVLWHVLELVARFEGVLEGAVVVTSGEVADVLRRERLPERRGLFRVVVNREQWRGLSHSIRLGVEASPGARAYLFFNGDRPFVSKHTVARVLALYMARRPLIAAPMAGGAIAPPVVVDSRLRGELLRLSGDTGVRSLFGKYRDRLAVVEVDDPGLHLDVDTPEDLERASKMCPQLGGGPREKP</sequence>
<evidence type="ECO:0000259" key="1">
    <source>
        <dbReference type="Pfam" id="PF12804"/>
    </source>
</evidence>
<gene>
    <name evidence="2" type="ORF">apy_11980</name>
</gene>
<proteinExistence type="predicted"/>
<dbReference type="OrthoDB" id="28434at2157"/>
<accession>A0A401HAM8</accession>
<name>A0A401HAM8_AERPX</name>
<dbReference type="PANTHER" id="PTHR43777:SF1">
    <property type="entry name" value="MOLYBDENUM COFACTOR CYTIDYLYLTRANSFERASE"/>
    <property type="match status" value="1"/>
</dbReference>
<dbReference type="EMBL" id="BDMD01000071">
    <property type="protein sequence ID" value="GBF09473.1"/>
    <property type="molecule type" value="Genomic_DNA"/>
</dbReference>
<feature type="domain" description="MobA-like NTP transferase" evidence="1">
    <location>
        <begin position="24"/>
        <end position="188"/>
    </location>
</feature>
<dbReference type="RefSeq" id="WP_131160443.1">
    <property type="nucleotide sequence ID" value="NZ_BDMD01000071.1"/>
</dbReference>
<dbReference type="SUPFAM" id="SSF53448">
    <property type="entry name" value="Nucleotide-diphospho-sugar transferases"/>
    <property type="match status" value="1"/>
</dbReference>
<dbReference type="PANTHER" id="PTHR43777">
    <property type="entry name" value="MOLYBDENUM COFACTOR CYTIDYLYLTRANSFERASE"/>
    <property type="match status" value="1"/>
</dbReference>
<dbReference type="Gene3D" id="3.90.550.10">
    <property type="entry name" value="Spore Coat Polysaccharide Biosynthesis Protein SpsA, Chain A"/>
    <property type="match status" value="1"/>
</dbReference>
<dbReference type="CDD" id="cd04182">
    <property type="entry name" value="GT_2_like_f"/>
    <property type="match status" value="1"/>
</dbReference>
<evidence type="ECO:0000313" key="3">
    <source>
        <dbReference type="Proteomes" id="UP000291213"/>
    </source>
</evidence>
<dbReference type="InterPro" id="IPR025877">
    <property type="entry name" value="MobA-like_NTP_Trfase"/>
</dbReference>
<evidence type="ECO:0000313" key="2">
    <source>
        <dbReference type="EMBL" id="GBF09473.1"/>
    </source>
</evidence>
<protein>
    <submittedName>
        <fullName evidence="2">PucB homolog</fullName>
    </submittedName>
</protein>
<reference evidence="2 3" key="1">
    <citation type="submission" date="2017-02" db="EMBL/GenBank/DDBJ databases">
        <title>isolation and characterization of a novel temperate virus Aeropyrum globular virus 1 infecting hyperthermophilic archaeon Aeropyrum.</title>
        <authorList>
            <person name="Yumiya M."/>
            <person name="Yoshida T."/>
            <person name="Sako Y."/>
        </authorList>
    </citation>
    <scope>NUCLEOTIDE SEQUENCE [LARGE SCALE GENOMIC DNA]</scope>
    <source>
        <strain evidence="2 3">YK1-12-2013</strain>
    </source>
</reference>
<comment type="caution">
    <text evidence="2">The sequence shown here is derived from an EMBL/GenBank/DDBJ whole genome shotgun (WGS) entry which is preliminary data.</text>
</comment>
<dbReference type="Pfam" id="PF12804">
    <property type="entry name" value="NTP_transf_3"/>
    <property type="match status" value="1"/>
</dbReference>
<dbReference type="Proteomes" id="UP000291213">
    <property type="component" value="Unassembled WGS sequence"/>
</dbReference>